<keyword evidence="2" id="KW-1185">Reference proteome</keyword>
<accession>A0ABQ7ELN6</accession>
<proteinExistence type="predicted"/>
<gene>
    <name evidence="1" type="ORF">DY000_02021228</name>
</gene>
<evidence type="ECO:0000313" key="1">
    <source>
        <dbReference type="EMBL" id="KAF3597144.1"/>
    </source>
</evidence>
<comment type="caution">
    <text evidence="1">The sequence shown here is derived from an EMBL/GenBank/DDBJ whole genome shotgun (WGS) entry which is preliminary data.</text>
</comment>
<dbReference type="EMBL" id="QGKV02000299">
    <property type="protein sequence ID" value="KAF3597144.1"/>
    <property type="molecule type" value="Genomic_DNA"/>
</dbReference>
<dbReference type="Proteomes" id="UP000266723">
    <property type="component" value="Unassembled WGS sequence"/>
</dbReference>
<organism evidence="1 2">
    <name type="scientific">Brassica cretica</name>
    <name type="common">Mustard</name>
    <dbReference type="NCBI Taxonomy" id="69181"/>
    <lineage>
        <taxon>Eukaryota</taxon>
        <taxon>Viridiplantae</taxon>
        <taxon>Streptophyta</taxon>
        <taxon>Embryophyta</taxon>
        <taxon>Tracheophyta</taxon>
        <taxon>Spermatophyta</taxon>
        <taxon>Magnoliopsida</taxon>
        <taxon>eudicotyledons</taxon>
        <taxon>Gunneridae</taxon>
        <taxon>Pentapetalae</taxon>
        <taxon>rosids</taxon>
        <taxon>malvids</taxon>
        <taxon>Brassicales</taxon>
        <taxon>Brassicaceae</taxon>
        <taxon>Brassiceae</taxon>
        <taxon>Brassica</taxon>
    </lineage>
</organism>
<evidence type="ECO:0000313" key="2">
    <source>
        <dbReference type="Proteomes" id="UP000266723"/>
    </source>
</evidence>
<protein>
    <submittedName>
        <fullName evidence="1">Uncharacterized protein</fullName>
    </submittedName>
</protein>
<sequence length="117" mass="13557">MFETRALGLGQDLGLLSVKVYAVTSRLSFFLLRFLPDSHRFKVRDMFSAYMTCMEQMNFVGGPSQEVPPKVNEVDGLEGQEELCFINNNGTWYRKEPNFQYNNYQQKSYSNNQQGGY</sequence>
<reference evidence="1 2" key="1">
    <citation type="journal article" date="2020" name="BMC Genomics">
        <title>Intraspecific diversification of the crop wild relative Brassica cretica Lam. using demographic model selection.</title>
        <authorList>
            <person name="Kioukis A."/>
            <person name="Michalopoulou V.A."/>
            <person name="Briers L."/>
            <person name="Pirintsos S."/>
            <person name="Studholme D.J."/>
            <person name="Pavlidis P."/>
            <person name="Sarris P.F."/>
        </authorList>
    </citation>
    <scope>NUCLEOTIDE SEQUENCE [LARGE SCALE GENOMIC DNA]</scope>
    <source>
        <strain evidence="2">cv. PFS-1207/04</strain>
    </source>
</reference>
<name>A0ABQ7ELN6_BRACR</name>